<dbReference type="InterPro" id="IPR006464">
    <property type="entry name" value="AcTrfase_RimI/Ard1"/>
</dbReference>
<dbReference type="OrthoDB" id="9804026at2"/>
<dbReference type="Gene3D" id="3.40.630.30">
    <property type="match status" value="1"/>
</dbReference>
<dbReference type="InterPro" id="IPR016181">
    <property type="entry name" value="Acyl_CoA_acyltransferase"/>
</dbReference>
<protein>
    <submittedName>
        <fullName evidence="6">Ribosomal-protein-alanine N-acetyltransferase</fullName>
    </submittedName>
</protein>
<dbReference type="EMBL" id="FOVR01000005">
    <property type="protein sequence ID" value="SFO39484.1"/>
    <property type="molecule type" value="Genomic_DNA"/>
</dbReference>
<evidence type="ECO:0000256" key="4">
    <source>
        <dbReference type="ARBA" id="ARBA00023315"/>
    </source>
</evidence>
<dbReference type="InterPro" id="IPR050680">
    <property type="entry name" value="YpeA/RimI_acetyltransf"/>
</dbReference>
<proteinExistence type="inferred from homology"/>
<dbReference type="RefSeq" id="WP_090072520.1">
    <property type="nucleotide sequence ID" value="NZ_FOVR01000005.1"/>
</dbReference>
<name>A0A1I5GTU1_9HYPH</name>
<dbReference type="PROSITE" id="PS51186">
    <property type="entry name" value="GNAT"/>
    <property type="match status" value="1"/>
</dbReference>
<reference evidence="6 7" key="1">
    <citation type="submission" date="2016-10" db="EMBL/GenBank/DDBJ databases">
        <authorList>
            <person name="de Groot N.N."/>
        </authorList>
    </citation>
    <scope>NUCLEOTIDE SEQUENCE [LARGE SCALE GENOMIC DNA]</scope>
    <source>
        <strain evidence="6 7">CGMCC 1.9157</strain>
    </source>
</reference>
<keyword evidence="3 6" id="KW-0808">Transferase</keyword>
<dbReference type="CDD" id="cd04301">
    <property type="entry name" value="NAT_SF"/>
    <property type="match status" value="1"/>
</dbReference>
<keyword evidence="4" id="KW-0012">Acyltransferase</keyword>
<comment type="similarity">
    <text evidence="1">Belongs to the acetyltransferase family. RimI subfamily.</text>
</comment>
<dbReference type="SUPFAM" id="SSF55729">
    <property type="entry name" value="Acyl-CoA N-acyltransferases (Nat)"/>
    <property type="match status" value="1"/>
</dbReference>
<evidence type="ECO:0000259" key="5">
    <source>
        <dbReference type="PROSITE" id="PS51186"/>
    </source>
</evidence>
<accession>A0A1I5GTU1</accession>
<dbReference type="PANTHER" id="PTHR43420">
    <property type="entry name" value="ACETYLTRANSFERASE"/>
    <property type="match status" value="1"/>
</dbReference>
<dbReference type="PANTHER" id="PTHR43420:SF12">
    <property type="entry name" value="N-ACETYLTRANSFERASE DOMAIN-CONTAINING PROTEIN"/>
    <property type="match status" value="1"/>
</dbReference>
<evidence type="ECO:0000256" key="3">
    <source>
        <dbReference type="ARBA" id="ARBA00022679"/>
    </source>
</evidence>
<dbReference type="InterPro" id="IPR000182">
    <property type="entry name" value="GNAT_dom"/>
</dbReference>
<dbReference type="GO" id="GO:0008080">
    <property type="term" value="F:N-acetyltransferase activity"/>
    <property type="evidence" value="ECO:0007669"/>
    <property type="project" value="InterPro"/>
</dbReference>
<feature type="domain" description="N-acetyltransferase" evidence="5">
    <location>
        <begin position="9"/>
        <end position="161"/>
    </location>
</feature>
<dbReference type="NCBIfam" id="TIGR01575">
    <property type="entry name" value="rimI"/>
    <property type="match status" value="1"/>
</dbReference>
<dbReference type="AlphaFoldDB" id="A0A1I5GTU1"/>
<sequence>MIFPLKTTSLVMPAAYADIADLADIHSRCFSRGWSASEFQTLLQDKFVEALVLRRSNLRITDKPVGFVLARSVLDEAEILTIAVDPDHQKTGGGKQLMQEMIRHLYGNRVAKLFLEVDAGNKAALSLYGGFGFTKVGERKGYYHNDNGEASTAWIMQIEPLSKRRILGTPQGEQKASSL</sequence>
<dbReference type="Proteomes" id="UP000199236">
    <property type="component" value="Unassembled WGS sequence"/>
</dbReference>
<keyword evidence="7" id="KW-1185">Reference proteome</keyword>
<evidence type="ECO:0000256" key="1">
    <source>
        <dbReference type="ARBA" id="ARBA00005395"/>
    </source>
</evidence>
<keyword evidence="2" id="KW-0963">Cytoplasm</keyword>
<dbReference type="Pfam" id="PF00583">
    <property type="entry name" value="Acetyltransf_1"/>
    <property type="match status" value="1"/>
</dbReference>
<organism evidence="6 7">
    <name type="scientific">Cohaesibacter marisflavi</name>
    <dbReference type="NCBI Taxonomy" id="655353"/>
    <lineage>
        <taxon>Bacteria</taxon>
        <taxon>Pseudomonadati</taxon>
        <taxon>Pseudomonadota</taxon>
        <taxon>Alphaproteobacteria</taxon>
        <taxon>Hyphomicrobiales</taxon>
        <taxon>Cohaesibacteraceae</taxon>
    </lineage>
</organism>
<evidence type="ECO:0000313" key="7">
    <source>
        <dbReference type="Proteomes" id="UP000199236"/>
    </source>
</evidence>
<evidence type="ECO:0000313" key="6">
    <source>
        <dbReference type="EMBL" id="SFO39484.1"/>
    </source>
</evidence>
<evidence type="ECO:0000256" key="2">
    <source>
        <dbReference type="ARBA" id="ARBA00022490"/>
    </source>
</evidence>
<gene>
    <name evidence="6" type="ORF">SAMN04488056_105176</name>
</gene>
<dbReference type="STRING" id="655353.SAMN04488056_105176"/>